<name>A0A3M7RZX6_BRAPC</name>
<proteinExistence type="predicted"/>
<dbReference type="Proteomes" id="UP000276133">
    <property type="component" value="Unassembled WGS sequence"/>
</dbReference>
<reference evidence="3 4" key="1">
    <citation type="journal article" date="2018" name="Sci. Rep.">
        <title>Genomic signatures of local adaptation to the degree of environmental predictability in rotifers.</title>
        <authorList>
            <person name="Franch-Gras L."/>
            <person name="Hahn C."/>
            <person name="Garcia-Roger E.M."/>
            <person name="Carmona M.J."/>
            <person name="Serra M."/>
            <person name="Gomez A."/>
        </authorList>
    </citation>
    <scope>NUCLEOTIDE SEQUENCE [LARGE SCALE GENOMIC DNA]</scope>
    <source>
        <strain evidence="3">HYR1</strain>
    </source>
</reference>
<evidence type="ECO:0000256" key="2">
    <source>
        <dbReference type="ARBA" id="ARBA00022803"/>
    </source>
</evidence>
<comment type="caution">
    <text evidence="3">The sequence shown here is derived from an EMBL/GenBank/DDBJ whole genome shotgun (WGS) entry which is preliminary data.</text>
</comment>
<keyword evidence="3" id="KW-0966">Cell projection</keyword>
<keyword evidence="2" id="KW-0802">TPR repeat</keyword>
<dbReference type="PANTHER" id="PTHR44314:SF1">
    <property type="entry name" value="CILIA- AND FLAGELLA-ASSOCIATED PROTEIN 70"/>
    <property type="match status" value="1"/>
</dbReference>
<dbReference type="PANTHER" id="PTHR44314">
    <property type="entry name" value="CILIA- AND FLAGELLA-ASSOCIATED PROTEIN 70"/>
    <property type="match status" value="1"/>
</dbReference>
<dbReference type="EMBL" id="REGN01002325">
    <property type="protein sequence ID" value="RNA28887.1"/>
    <property type="molecule type" value="Genomic_DNA"/>
</dbReference>
<protein>
    <submittedName>
        <fullName evidence="3">Cilia-and flagella-associated 70-like isoform X2</fullName>
    </submittedName>
</protein>
<evidence type="ECO:0000313" key="3">
    <source>
        <dbReference type="EMBL" id="RNA28887.1"/>
    </source>
</evidence>
<dbReference type="GO" id="GO:0070062">
    <property type="term" value="C:extracellular exosome"/>
    <property type="evidence" value="ECO:0007669"/>
    <property type="project" value="TreeGrafter"/>
</dbReference>
<keyword evidence="3" id="KW-0282">Flagellum</keyword>
<accession>A0A3M7RZX6</accession>
<dbReference type="AlphaFoldDB" id="A0A3M7RZX6"/>
<dbReference type="InterPro" id="IPR052628">
    <property type="entry name" value="CFAP70"/>
</dbReference>
<keyword evidence="3" id="KW-0969">Cilium</keyword>
<evidence type="ECO:0000256" key="1">
    <source>
        <dbReference type="ARBA" id="ARBA00022737"/>
    </source>
</evidence>
<keyword evidence="1" id="KW-0677">Repeat</keyword>
<dbReference type="GO" id="GO:0031514">
    <property type="term" value="C:motile cilium"/>
    <property type="evidence" value="ECO:0007669"/>
    <property type="project" value="TreeGrafter"/>
</dbReference>
<dbReference type="OrthoDB" id="10262375at2759"/>
<evidence type="ECO:0000313" key="4">
    <source>
        <dbReference type="Proteomes" id="UP000276133"/>
    </source>
</evidence>
<dbReference type="GO" id="GO:0003341">
    <property type="term" value="P:cilium movement"/>
    <property type="evidence" value="ECO:0007669"/>
    <property type="project" value="TreeGrafter"/>
</dbReference>
<organism evidence="3 4">
    <name type="scientific">Brachionus plicatilis</name>
    <name type="common">Marine rotifer</name>
    <name type="synonym">Brachionus muelleri</name>
    <dbReference type="NCBI Taxonomy" id="10195"/>
    <lineage>
        <taxon>Eukaryota</taxon>
        <taxon>Metazoa</taxon>
        <taxon>Spiralia</taxon>
        <taxon>Gnathifera</taxon>
        <taxon>Rotifera</taxon>
        <taxon>Eurotatoria</taxon>
        <taxon>Monogononta</taxon>
        <taxon>Pseudotrocha</taxon>
        <taxon>Ploima</taxon>
        <taxon>Brachionidae</taxon>
        <taxon>Brachionus</taxon>
    </lineage>
</organism>
<dbReference type="GO" id="GO:0060271">
    <property type="term" value="P:cilium assembly"/>
    <property type="evidence" value="ECO:0007669"/>
    <property type="project" value="TreeGrafter"/>
</dbReference>
<keyword evidence="4" id="KW-1185">Reference proteome</keyword>
<gene>
    <name evidence="3" type="ORF">BpHYR1_012863</name>
</gene>
<sequence>MQDGQKSKLSLYSGNDKSGEKINIFIKKCKNLVTQKPEGISLYAKIDFNEVQIAESPKFHITPENTPDINFSTNLNVITSDYYNIDDLAFKPVIITLIEVLPKEKKQKEEKIQTFGQCTFDLLEIIRGKTELSFKLPVYATPGSTLEAHSSDIPLPELEVRIMVEQPILNDDDLSKANLLTISLDSMYAVPEPWLNNNREYAYTTSLPLPLNEEKDNPIAFVNGILKSPADPPQKQKRYADTRGIQAASAILLPTLAHHEEEDVEELGDFTAKEEAEYKQTAEKEKHRIVWNSERRCYLNHSSNIA</sequence>